<evidence type="ECO:0000313" key="2">
    <source>
        <dbReference type="Proteomes" id="UP001497482"/>
    </source>
</evidence>
<name>A0AAV2JQJ0_KNICA</name>
<dbReference type="EMBL" id="OZ035836">
    <property type="protein sequence ID" value="CAL1579800.1"/>
    <property type="molecule type" value="Genomic_DNA"/>
</dbReference>
<organism evidence="1 2">
    <name type="scientific">Knipowitschia caucasica</name>
    <name type="common">Caucasian dwarf goby</name>
    <name type="synonym">Pomatoschistus caucasicus</name>
    <dbReference type="NCBI Taxonomy" id="637954"/>
    <lineage>
        <taxon>Eukaryota</taxon>
        <taxon>Metazoa</taxon>
        <taxon>Chordata</taxon>
        <taxon>Craniata</taxon>
        <taxon>Vertebrata</taxon>
        <taxon>Euteleostomi</taxon>
        <taxon>Actinopterygii</taxon>
        <taxon>Neopterygii</taxon>
        <taxon>Teleostei</taxon>
        <taxon>Neoteleostei</taxon>
        <taxon>Acanthomorphata</taxon>
        <taxon>Gobiaria</taxon>
        <taxon>Gobiiformes</taxon>
        <taxon>Gobioidei</taxon>
        <taxon>Gobiidae</taxon>
        <taxon>Gobiinae</taxon>
        <taxon>Knipowitschia</taxon>
    </lineage>
</organism>
<protein>
    <submittedName>
        <fullName evidence="1">Uncharacterized protein</fullName>
    </submittedName>
</protein>
<proteinExistence type="predicted"/>
<sequence length="10" mass="1185">MHGRLCLVQE</sequence>
<keyword evidence="2" id="KW-1185">Reference proteome</keyword>
<dbReference type="Proteomes" id="UP001497482">
    <property type="component" value="Chromosome 14"/>
</dbReference>
<evidence type="ECO:0000313" key="1">
    <source>
        <dbReference type="EMBL" id="CAL1579800.1"/>
    </source>
</evidence>
<gene>
    <name evidence="1" type="ORF">KC01_LOCUS10769</name>
</gene>
<reference evidence="1 2" key="1">
    <citation type="submission" date="2024-04" db="EMBL/GenBank/DDBJ databases">
        <authorList>
            <person name="Waldvogel A.-M."/>
            <person name="Schoenle A."/>
        </authorList>
    </citation>
    <scope>NUCLEOTIDE SEQUENCE [LARGE SCALE GENOMIC DNA]</scope>
</reference>
<accession>A0AAV2JQJ0</accession>